<gene>
    <name evidence="1" type="ORF">XCCB100_4004</name>
</gene>
<proteinExistence type="predicted"/>
<dbReference type="Proteomes" id="UP000001188">
    <property type="component" value="Chromosome"/>
</dbReference>
<accession>B0RXI5</accession>
<name>B0RXI5_XANCB</name>
<protein>
    <submittedName>
        <fullName evidence="1">Uncharacterized protein</fullName>
    </submittedName>
</protein>
<reference evidence="1 2" key="1">
    <citation type="journal article" date="2008" name="J. Biotechnol.">
        <title>The genome of Xanthomonas campestris pv. campestris B100 and its use for the reconstruction of metabolic pathways involved in xanthan biosynthesis.</title>
        <authorList>
            <person name="Vorholter F.J."/>
            <person name="Schneiker S."/>
            <person name="Goesmann A."/>
            <person name="Krause L."/>
            <person name="Bekel T."/>
            <person name="Kaiser O."/>
            <person name="Linke B."/>
            <person name="Patschkowski T."/>
            <person name="Ruckert C."/>
            <person name="Schmid J."/>
            <person name="Sidhu V.K."/>
            <person name="Sieber V."/>
            <person name="Tauch A."/>
            <person name="Watt S.A."/>
            <person name="Weisshaar B."/>
            <person name="Becker A."/>
            <person name="Niehaus K."/>
            <person name="Puhler A."/>
        </authorList>
    </citation>
    <scope>NUCLEOTIDE SEQUENCE [LARGE SCALE GENOMIC DNA]</scope>
    <source>
        <strain evidence="1 2">B100</strain>
    </source>
</reference>
<dbReference type="AlphaFoldDB" id="B0RXI5"/>
<sequence>MHTASARLIPLVRRKSDTALQCGKARIDSFSVIRLRAIADRNQRCALRSTRHRAAGAASDVQHSTMRRYWPSRQRATGTCPHLISQPSLHDILQHRFFHHAFDPALLER</sequence>
<dbReference type="HOGENOM" id="CLU_2182910_0_0_6"/>
<organism evidence="1 2">
    <name type="scientific">Xanthomonas campestris pv. campestris (strain B100)</name>
    <dbReference type="NCBI Taxonomy" id="509169"/>
    <lineage>
        <taxon>Bacteria</taxon>
        <taxon>Pseudomonadati</taxon>
        <taxon>Pseudomonadota</taxon>
        <taxon>Gammaproteobacteria</taxon>
        <taxon>Lysobacterales</taxon>
        <taxon>Lysobacteraceae</taxon>
        <taxon>Xanthomonas</taxon>
    </lineage>
</organism>
<evidence type="ECO:0000313" key="1">
    <source>
        <dbReference type="EMBL" id="CAP53371.1"/>
    </source>
</evidence>
<dbReference type="KEGG" id="xca:xcc-b100_4004"/>
<evidence type="ECO:0000313" key="2">
    <source>
        <dbReference type="Proteomes" id="UP000001188"/>
    </source>
</evidence>
<dbReference type="EMBL" id="AM920689">
    <property type="protein sequence ID" value="CAP53371.1"/>
    <property type="molecule type" value="Genomic_DNA"/>
</dbReference>